<organism evidence="1 2">
    <name type="scientific">Tetraparma gracilis</name>
    <dbReference type="NCBI Taxonomy" id="2962635"/>
    <lineage>
        <taxon>Eukaryota</taxon>
        <taxon>Sar</taxon>
        <taxon>Stramenopiles</taxon>
        <taxon>Ochrophyta</taxon>
        <taxon>Bolidophyceae</taxon>
        <taxon>Parmales</taxon>
        <taxon>Triparmaceae</taxon>
        <taxon>Tetraparma</taxon>
    </lineage>
</organism>
<dbReference type="EMBL" id="BRYB01006468">
    <property type="protein sequence ID" value="GMI58342.1"/>
    <property type="molecule type" value="Genomic_DNA"/>
</dbReference>
<dbReference type="Proteomes" id="UP001165060">
    <property type="component" value="Unassembled WGS sequence"/>
</dbReference>
<comment type="caution">
    <text evidence="1">The sequence shown here is derived from an EMBL/GenBank/DDBJ whole genome shotgun (WGS) entry which is preliminary data.</text>
</comment>
<reference evidence="1 2" key="1">
    <citation type="journal article" date="2023" name="Commun. Biol.">
        <title>Genome analysis of Parmales, the sister group of diatoms, reveals the evolutionary specialization of diatoms from phago-mixotrophs to photoautotrophs.</title>
        <authorList>
            <person name="Ban H."/>
            <person name="Sato S."/>
            <person name="Yoshikawa S."/>
            <person name="Yamada K."/>
            <person name="Nakamura Y."/>
            <person name="Ichinomiya M."/>
            <person name="Sato N."/>
            <person name="Blanc-Mathieu R."/>
            <person name="Endo H."/>
            <person name="Kuwata A."/>
            <person name="Ogata H."/>
        </authorList>
    </citation>
    <scope>NUCLEOTIDE SEQUENCE [LARGE SCALE GENOMIC DNA]</scope>
</reference>
<proteinExistence type="predicted"/>
<evidence type="ECO:0000313" key="1">
    <source>
        <dbReference type="EMBL" id="GMI58342.1"/>
    </source>
</evidence>
<evidence type="ECO:0000313" key="2">
    <source>
        <dbReference type="Proteomes" id="UP001165060"/>
    </source>
</evidence>
<protein>
    <submittedName>
        <fullName evidence="1">Uncharacterized protein</fullName>
    </submittedName>
</protein>
<name>A0ABQ6NCY0_9STRA</name>
<gene>
    <name evidence="1" type="ORF">TeGR_g8954</name>
</gene>
<sequence>MPPPNLACNPLVKGSLTVLPLLECFLQQSVHILTAVAQQQRVLQEKIVWFLFPDEFPSSLSLSVDTKKEEENMLSWTPPSEEVLTTAEIVVVGNNVDTSSERGGHVITIALTMKNLPHLTPVVTTVHNLIGAASEETASEFLTNFESALPATSTFFKGLFLGGENVPYVRGGETGFALSAAFDRAKFKEKYPEILHVLDTVASMDVLFQDPRAAGDEGPLRIHLDRFHVEGSVDLRGQHVLWGPGGREIRWSPDEDGELLVKVDPATYLSRFGWLSLKWPRITLKLKQKKRGGEGGALKIEVSVDAMESHGGVLSRLLPLGRLSKYLREGFSLVISVGEDGTFHFEQSLHLPHLPKWIVKLLRSFMKTTAGGGILILRDLVVCALQDAKAINEQLSK</sequence>
<keyword evidence="2" id="KW-1185">Reference proteome</keyword>
<accession>A0ABQ6NCY0</accession>